<keyword evidence="1" id="KW-1133">Transmembrane helix</keyword>
<dbReference type="OrthoDB" id="5491447at2"/>
<keyword evidence="4" id="KW-1185">Reference proteome</keyword>
<keyword evidence="1" id="KW-0812">Transmembrane</keyword>
<dbReference type="KEGG" id="fat:DVK85_12215"/>
<keyword evidence="1" id="KW-0472">Membrane</keyword>
<sequence>MNKIAIYLLLLATPILYANPVVQTTVGTEVIAVTPVTDTTFVYAQREFKENFRDNYTDDDFQYETKTQAKNAWDRFWEAVWNFLRDLFGGGNKSEGSGIGSFLTYLVAGAVVIFAVYMIVRAILDKESVWIFGKSRKKIAIQDIDGEDIHQMDFPILIEETVQQGNYRLAIRYYYLWLLKELSEREIIQWHYDKTNSDYAYEIKKESLKKQFEYLSYVYDYSWYGEFPINESAFTKVRMAFRETLNTL</sequence>
<evidence type="ECO:0000313" key="4">
    <source>
        <dbReference type="Proteomes" id="UP000253951"/>
    </source>
</evidence>
<dbReference type="Proteomes" id="UP000253951">
    <property type="component" value="Chromosome"/>
</dbReference>
<proteinExistence type="predicted"/>
<evidence type="ECO:0000256" key="2">
    <source>
        <dbReference type="SAM" id="SignalP"/>
    </source>
</evidence>
<organism evidence="3 4">
    <name type="scientific">Flavobacterium arcticum</name>
    <dbReference type="NCBI Taxonomy" id="1784713"/>
    <lineage>
        <taxon>Bacteria</taxon>
        <taxon>Pseudomonadati</taxon>
        <taxon>Bacteroidota</taxon>
        <taxon>Flavobacteriia</taxon>
        <taxon>Flavobacteriales</taxon>
        <taxon>Flavobacteriaceae</taxon>
        <taxon>Flavobacterium</taxon>
    </lineage>
</organism>
<evidence type="ECO:0000256" key="1">
    <source>
        <dbReference type="SAM" id="Phobius"/>
    </source>
</evidence>
<feature type="chain" id="PRO_5016642017" evidence="2">
    <location>
        <begin position="19"/>
        <end position="248"/>
    </location>
</feature>
<feature type="signal peptide" evidence="2">
    <location>
        <begin position="1"/>
        <end position="18"/>
    </location>
</feature>
<dbReference type="RefSeq" id="WP_114678709.1">
    <property type="nucleotide sequence ID" value="NZ_CP031188.1"/>
</dbReference>
<accession>A0A345HEE1</accession>
<dbReference type="AlphaFoldDB" id="A0A345HEE1"/>
<feature type="transmembrane region" description="Helical" evidence="1">
    <location>
        <begin position="102"/>
        <end position="124"/>
    </location>
</feature>
<keyword evidence="2" id="KW-0732">Signal</keyword>
<protein>
    <submittedName>
        <fullName evidence="3">DUF4129 domain-containing protein</fullName>
    </submittedName>
</protein>
<name>A0A345HEE1_9FLAO</name>
<dbReference type="EMBL" id="CP031188">
    <property type="protein sequence ID" value="AXG74951.1"/>
    <property type="molecule type" value="Genomic_DNA"/>
</dbReference>
<reference evidence="3 4" key="1">
    <citation type="submission" date="2018-07" db="EMBL/GenBank/DDBJ databases">
        <title>Complete genome sequence of Flavobacterium arcticum type strain SM1502T.</title>
        <authorList>
            <person name="Li Y."/>
            <person name="Li D.-D."/>
        </authorList>
    </citation>
    <scope>NUCLEOTIDE SEQUENCE [LARGE SCALE GENOMIC DNA]</scope>
    <source>
        <strain evidence="3 4">SM1502</strain>
    </source>
</reference>
<gene>
    <name evidence="3" type="ORF">DVK85_12215</name>
</gene>
<evidence type="ECO:0000313" key="3">
    <source>
        <dbReference type="EMBL" id="AXG74951.1"/>
    </source>
</evidence>